<protein>
    <submittedName>
        <fullName evidence="2">Uncharacterized protein</fullName>
    </submittedName>
</protein>
<evidence type="ECO:0000313" key="3">
    <source>
        <dbReference type="Proteomes" id="UP000629468"/>
    </source>
</evidence>
<dbReference type="Pfam" id="PF08641">
    <property type="entry name" value="Mis14"/>
    <property type="match status" value="1"/>
</dbReference>
<dbReference type="GO" id="GO:0000444">
    <property type="term" value="C:MIS12/MIND type complex"/>
    <property type="evidence" value="ECO:0007669"/>
    <property type="project" value="TreeGrafter"/>
</dbReference>
<dbReference type="EMBL" id="JABXXO010000005">
    <property type="protein sequence ID" value="KAF7777439.1"/>
    <property type="molecule type" value="Genomic_DNA"/>
</dbReference>
<dbReference type="AlphaFoldDB" id="A0A8H7F4Y8"/>
<dbReference type="InterPro" id="IPR013950">
    <property type="entry name" value="Mis14/Nsl1"/>
</dbReference>
<dbReference type="Proteomes" id="UP000629468">
    <property type="component" value="Unassembled WGS sequence"/>
</dbReference>
<feature type="region of interest" description="Disordered" evidence="1">
    <location>
        <begin position="177"/>
        <end position="202"/>
    </location>
</feature>
<reference evidence="2 3" key="1">
    <citation type="journal article" name="Sci. Rep.">
        <title>Telomere-to-telomere assembled and centromere annotated genomes of the two main subspecies of the button mushroom Agaricus bisporus reveal especially polymorphic chromosome ends.</title>
        <authorList>
            <person name="Sonnenberg A.S.M."/>
            <person name="Sedaghat-Telgerd N."/>
            <person name="Lavrijssen B."/>
            <person name="Ohm R.A."/>
            <person name="Hendrickx P.M."/>
            <person name="Scholtmeijer K."/>
            <person name="Baars J.J.P."/>
            <person name="van Peer A."/>
        </authorList>
    </citation>
    <scope>NUCLEOTIDE SEQUENCE [LARGE SCALE GENOMIC DNA]</scope>
    <source>
        <strain evidence="2 3">H119_p4</strain>
    </source>
</reference>
<organism evidence="2 3">
    <name type="scientific">Agaricus bisporus var. burnettii</name>
    <dbReference type="NCBI Taxonomy" id="192524"/>
    <lineage>
        <taxon>Eukaryota</taxon>
        <taxon>Fungi</taxon>
        <taxon>Dikarya</taxon>
        <taxon>Basidiomycota</taxon>
        <taxon>Agaricomycotina</taxon>
        <taxon>Agaricomycetes</taxon>
        <taxon>Agaricomycetidae</taxon>
        <taxon>Agaricales</taxon>
        <taxon>Agaricineae</taxon>
        <taxon>Agaricaceae</taxon>
        <taxon>Agaricus</taxon>
    </lineage>
</organism>
<accession>A0A8H7F4Y8</accession>
<sequence length="202" mass="23248">MEREELLRISVGSLADWEHIKNDLRADALALFRDTLDSEDVQPSERTAVLADFNNFLDDTFSMAEPNLRVNGHNFEKMNNTGQDMEAFDEALDRRIWSLADTRLQWHKRTTRMRREAPEEIQARLSSHLDRLVKAYHQPIPDMPDQEDEVPDRQSPVVSTEVAEEFHKTSAVVRELGQGMPSQQQRVSLAEKATGELKSMKC</sequence>
<name>A0A8H7F4Y8_AGABI</name>
<gene>
    <name evidence="2" type="ORF">Agabi119p4_3511</name>
</gene>
<evidence type="ECO:0000256" key="1">
    <source>
        <dbReference type="SAM" id="MobiDB-lite"/>
    </source>
</evidence>
<dbReference type="GO" id="GO:0000070">
    <property type="term" value="P:mitotic sister chromatid segregation"/>
    <property type="evidence" value="ECO:0007669"/>
    <property type="project" value="InterPro"/>
</dbReference>
<dbReference type="PANTHER" id="PTHR31749:SF3">
    <property type="entry name" value="KINETOCHORE-ASSOCIATED PROTEIN NSL1 HOMOLOG"/>
    <property type="match status" value="1"/>
</dbReference>
<evidence type="ECO:0000313" key="2">
    <source>
        <dbReference type="EMBL" id="KAF7777439.1"/>
    </source>
</evidence>
<proteinExistence type="predicted"/>
<comment type="caution">
    <text evidence="2">The sequence shown here is derived from an EMBL/GenBank/DDBJ whole genome shotgun (WGS) entry which is preliminary data.</text>
</comment>
<dbReference type="PANTHER" id="PTHR31749">
    <property type="entry name" value="KINETOCHORE-ASSOCIATED PROTEIN NSL1 HOMOLOG"/>
    <property type="match status" value="1"/>
</dbReference>
<feature type="compositionally biased region" description="Basic and acidic residues" evidence="1">
    <location>
        <begin position="193"/>
        <end position="202"/>
    </location>
</feature>